<dbReference type="EMBL" id="JANAVB010006505">
    <property type="protein sequence ID" value="KAJ6844871.1"/>
    <property type="molecule type" value="Genomic_DNA"/>
</dbReference>
<protein>
    <submittedName>
        <fullName evidence="1">Uncharacterized protein</fullName>
    </submittedName>
</protein>
<accession>A0AAX6HVX6</accession>
<keyword evidence="2" id="KW-1185">Reference proteome</keyword>
<reference evidence="1" key="2">
    <citation type="submission" date="2023-04" db="EMBL/GenBank/DDBJ databases">
        <authorList>
            <person name="Bruccoleri R.E."/>
            <person name="Oakeley E.J."/>
            <person name="Faust A.-M."/>
            <person name="Dessus-Babus S."/>
            <person name="Altorfer M."/>
            <person name="Burckhardt D."/>
            <person name="Oertli M."/>
            <person name="Naumann U."/>
            <person name="Petersen F."/>
            <person name="Wong J."/>
        </authorList>
    </citation>
    <scope>NUCLEOTIDE SEQUENCE</scope>
    <source>
        <strain evidence="1">GSM-AAB239-AS_SAM_17_03QT</strain>
        <tissue evidence="1">Leaf</tissue>
    </source>
</reference>
<reference evidence="1" key="1">
    <citation type="journal article" date="2023" name="GigaByte">
        <title>Genome assembly of the bearded iris, Iris pallida Lam.</title>
        <authorList>
            <person name="Bruccoleri R.E."/>
            <person name="Oakeley E.J."/>
            <person name="Faust A.M.E."/>
            <person name="Altorfer M."/>
            <person name="Dessus-Babus S."/>
            <person name="Burckhardt D."/>
            <person name="Oertli M."/>
            <person name="Naumann U."/>
            <person name="Petersen F."/>
            <person name="Wong J."/>
        </authorList>
    </citation>
    <scope>NUCLEOTIDE SEQUENCE</scope>
    <source>
        <strain evidence="1">GSM-AAB239-AS_SAM_17_03QT</strain>
    </source>
</reference>
<gene>
    <name evidence="1" type="ORF">M6B38_290585</name>
</gene>
<proteinExistence type="predicted"/>
<dbReference type="Proteomes" id="UP001140949">
    <property type="component" value="Unassembled WGS sequence"/>
</dbReference>
<name>A0AAX6HVX6_IRIPA</name>
<evidence type="ECO:0000313" key="1">
    <source>
        <dbReference type="EMBL" id="KAJ6844871.1"/>
    </source>
</evidence>
<organism evidence="1 2">
    <name type="scientific">Iris pallida</name>
    <name type="common">Sweet iris</name>
    <dbReference type="NCBI Taxonomy" id="29817"/>
    <lineage>
        <taxon>Eukaryota</taxon>
        <taxon>Viridiplantae</taxon>
        <taxon>Streptophyta</taxon>
        <taxon>Embryophyta</taxon>
        <taxon>Tracheophyta</taxon>
        <taxon>Spermatophyta</taxon>
        <taxon>Magnoliopsida</taxon>
        <taxon>Liliopsida</taxon>
        <taxon>Asparagales</taxon>
        <taxon>Iridaceae</taxon>
        <taxon>Iridoideae</taxon>
        <taxon>Irideae</taxon>
        <taxon>Iris</taxon>
    </lineage>
</organism>
<comment type="caution">
    <text evidence="1">The sequence shown here is derived from an EMBL/GenBank/DDBJ whole genome shotgun (WGS) entry which is preliminary data.</text>
</comment>
<sequence>MISCVADGVEWPSCELLIGISGGAVVNCVCGGGRNLPIGSGTG</sequence>
<dbReference type="AlphaFoldDB" id="A0AAX6HVX6"/>
<evidence type="ECO:0000313" key="2">
    <source>
        <dbReference type="Proteomes" id="UP001140949"/>
    </source>
</evidence>